<dbReference type="PANTHER" id="PTHR47506:SF6">
    <property type="entry name" value="HTH-TYPE TRANSCRIPTIONAL REPRESSOR NEMR"/>
    <property type="match status" value="1"/>
</dbReference>
<evidence type="ECO:0000259" key="6">
    <source>
        <dbReference type="PROSITE" id="PS50977"/>
    </source>
</evidence>
<dbReference type="Pfam" id="PF00440">
    <property type="entry name" value="TetR_N"/>
    <property type="match status" value="1"/>
</dbReference>
<comment type="caution">
    <text evidence="7">The sequence shown here is derived from an EMBL/GenBank/DDBJ whole genome shotgun (WGS) entry which is preliminary data.</text>
</comment>
<keyword evidence="2 4" id="KW-0238">DNA-binding</keyword>
<name>A0A8J7PP51_9BACT</name>
<feature type="DNA-binding region" description="H-T-H motif" evidence="4">
    <location>
        <begin position="31"/>
        <end position="50"/>
    </location>
</feature>
<dbReference type="InterPro" id="IPR036271">
    <property type="entry name" value="Tet_transcr_reg_TetR-rel_C_sf"/>
</dbReference>
<evidence type="ECO:0000256" key="4">
    <source>
        <dbReference type="PROSITE-ProRule" id="PRU00335"/>
    </source>
</evidence>
<dbReference type="Pfam" id="PF16925">
    <property type="entry name" value="TetR_C_13"/>
    <property type="match status" value="1"/>
</dbReference>
<dbReference type="EMBL" id="JAFLCK010000024">
    <property type="protein sequence ID" value="MBN8661727.1"/>
    <property type="molecule type" value="Genomic_DNA"/>
</dbReference>
<evidence type="ECO:0000256" key="1">
    <source>
        <dbReference type="ARBA" id="ARBA00023015"/>
    </source>
</evidence>
<evidence type="ECO:0000256" key="3">
    <source>
        <dbReference type="ARBA" id="ARBA00023163"/>
    </source>
</evidence>
<feature type="region of interest" description="Disordered" evidence="5">
    <location>
        <begin position="81"/>
        <end position="115"/>
    </location>
</feature>
<accession>A0A8J7PP51</accession>
<dbReference type="InterPro" id="IPR001647">
    <property type="entry name" value="HTH_TetR"/>
</dbReference>
<evidence type="ECO:0000313" key="8">
    <source>
        <dbReference type="Proteomes" id="UP000664277"/>
    </source>
</evidence>
<evidence type="ECO:0000313" key="7">
    <source>
        <dbReference type="EMBL" id="MBN8661727.1"/>
    </source>
</evidence>
<evidence type="ECO:0000256" key="2">
    <source>
        <dbReference type="ARBA" id="ARBA00023125"/>
    </source>
</evidence>
<dbReference type="PRINTS" id="PR00455">
    <property type="entry name" value="HTHTETR"/>
</dbReference>
<dbReference type="InterPro" id="IPR009057">
    <property type="entry name" value="Homeodomain-like_sf"/>
</dbReference>
<dbReference type="SUPFAM" id="SSF46689">
    <property type="entry name" value="Homeodomain-like"/>
    <property type="match status" value="1"/>
</dbReference>
<proteinExistence type="predicted"/>
<organism evidence="7 8">
    <name type="scientific">Candidatus Obscuribacter phosphatis</name>
    <dbReference type="NCBI Taxonomy" id="1906157"/>
    <lineage>
        <taxon>Bacteria</taxon>
        <taxon>Bacillati</taxon>
        <taxon>Candidatus Melainabacteria</taxon>
        <taxon>Candidatus Obscuribacterales</taxon>
        <taxon>Candidatus Obscuribacteraceae</taxon>
        <taxon>Candidatus Obscuribacter</taxon>
    </lineage>
</organism>
<evidence type="ECO:0000256" key="5">
    <source>
        <dbReference type="SAM" id="MobiDB-lite"/>
    </source>
</evidence>
<feature type="compositionally biased region" description="Low complexity" evidence="5">
    <location>
        <begin position="98"/>
        <end position="115"/>
    </location>
</feature>
<dbReference type="PROSITE" id="PS50977">
    <property type="entry name" value="HTH_TETR_2"/>
    <property type="match status" value="1"/>
</dbReference>
<feature type="compositionally biased region" description="Polar residues" evidence="5">
    <location>
        <begin position="81"/>
        <end position="97"/>
    </location>
</feature>
<keyword evidence="1" id="KW-0805">Transcription regulation</keyword>
<dbReference type="PANTHER" id="PTHR47506">
    <property type="entry name" value="TRANSCRIPTIONAL REGULATORY PROTEIN"/>
    <property type="match status" value="1"/>
</dbReference>
<gene>
    <name evidence="7" type="ORF">J0M35_15280</name>
</gene>
<dbReference type="AlphaFoldDB" id="A0A8J7PP51"/>
<reference evidence="7" key="1">
    <citation type="submission" date="2021-02" db="EMBL/GenBank/DDBJ databases">
        <title>Genome-Resolved Metagenomics of a Microbial Community Performing Photosynthetic Biological Nutrient Removal.</title>
        <authorList>
            <person name="Mcdaniel E.A."/>
        </authorList>
    </citation>
    <scope>NUCLEOTIDE SEQUENCE</scope>
    <source>
        <strain evidence="7">UWPOB_OBS1</strain>
    </source>
</reference>
<dbReference type="SUPFAM" id="SSF48498">
    <property type="entry name" value="Tetracyclin repressor-like, C-terminal domain"/>
    <property type="match status" value="1"/>
</dbReference>
<dbReference type="GO" id="GO:0003677">
    <property type="term" value="F:DNA binding"/>
    <property type="evidence" value="ECO:0007669"/>
    <property type="project" value="UniProtKB-UniRule"/>
</dbReference>
<dbReference type="Gene3D" id="1.10.357.10">
    <property type="entry name" value="Tetracycline Repressor, domain 2"/>
    <property type="match status" value="2"/>
</dbReference>
<sequence>MISIKRRGETRDKLIEAGLQLMLAKGYTNTGIQEIVNQAGVPKGSFYHYFDSKENFALAIIDSFDRNHLLKIRRHLSSVETSEQNDFSAGQDNKSPYRSTSRSITASTSGSITTSTTSERALDRLLAYFRSVVEEKGDCPSKSGCLIGTLSQEMSGQSELLRARLAQALDGWRAEFSQCLKLAQSEGDVRRDLCPIELSEIVLSGLEGAILRSKATNSQAPLHSFIELLPRLLQAI</sequence>
<keyword evidence="3" id="KW-0804">Transcription</keyword>
<feature type="domain" description="HTH tetR-type" evidence="6">
    <location>
        <begin position="8"/>
        <end position="68"/>
    </location>
</feature>
<dbReference type="InterPro" id="IPR011075">
    <property type="entry name" value="TetR_C"/>
</dbReference>
<dbReference type="Proteomes" id="UP000664277">
    <property type="component" value="Unassembled WGS sequence"/>
</dbReference>
<protein>
    <submittedName>
        <fullName evidence="7">TetR family transcriptional regulator C-terminal domain-containing protein</fullName>
    </submittedName>
</protein>